<keyword evidence="1" id="KW-0472">Membrane</keyword>
<dbReference type="HOGENOM" id="CLU_1921353_0_0_1"/>
<dbReference type="KEGG" id="tet:TTHERM_00024149"/>
<sequence length="132" mass="16296">MNNSRKNCFINIFFLVFYQIKSIDQIYHLIKFDSLFHIFFNQNETKRQIKILQLILLFNIFVISLIIQFLQNLLFQFIRFLQVANQNIFRDFQFTIKWINIFQICSFLKQMLQYIVANTLIYYFLKFYNKAT</sequence>
<evidence type="ECO:0000256" key="1">
    <source>
        <dbReference type="SAM" id="Phobius"/>
    </source>
</evidence>
<reference evidence="3" key="1">
    <citation type="journal article" date="2006" name="PLoS Biol.">
        <title>Macronuclear genome sequence of the ciliate Tetrahymena thermophila, a model eukaryote.</title>
        <authorList>
            <person name="Eisen J.A."/>
            <person name="Coyne R.S."/>
            <person name="Wu M."/>
            <person name="Wu D."/>
            <person name="Thiagarajan M."/>
            <person name="Wortman J.R."/>
            <person name="Badger J.H."/>
            <person name="Ren Q."/>
            <person name="Amedeo P."/>
            <person name="Jones K.M."/>
            <person name="Tallon L.J."/>
            <person name="Delcher A.L."/>
            <person name="Salzberg S.L."/>
            <person name="Silva J.C."/>
            <person name="Haas B.J."/>
            <person name="Majoros W.H."/>
            <person name="Farzad M."/>
            <person name="Carlton J.M."/>
            <person name="Smith R.K. Jr."/>
            <person name="Garg J."/>
            <person name="Pearlman R.E."/>
            <person name="Karrer K.M."/>
            <person name="Sun L."/>
            <person name="Manning G."/>
            <person name="Elde N.C."/>
            <person name="Turkewitz A.P."/>
            <person name="Asai D.J."/>
            <person name="Wilkes D.E."/>
            <person name="Wang Y."/>
            <person name="Cai H."/>
            <person name="Collins K."/>
            <person name="Stewart B.A."/>
            <person name="Lee S.R."/>
            <person name="Wilamowska K."/>
            <person name="Weinberg Z."/>
            <person name="Ruzzo W.L."/>
            <person name="Wloga D."/>
            <person name="Gaertig J."/>
            <person name="Frankel J."/>
            <person name="Tsao C.-C."/>
            <person name="Gorovsky M.A."/>
            <person name="Keeling P.J."/>
            <person name="Waller R.F."/>
            <person name="Patron N.J."/>
            <person name="Cherry J.M."/>
            <person name="Stover N.A."/>
            <person name="Krieger C.J."/>
            <person name="del Toro C."/>
            <person name="Ryder H.F."/>
            <person name="Williamson S.C."/>
            <person name="Barbeau R.A."/>
            <person name="Hamilton E.P."/>
            <person name="Orias E."/>
        </authorList>
    </citation>
    <scope>NUCLEOTIDE SEQUENCE [LARGE SCALE GENOMIC DNA]</scope>
    <source>
        <strain evidence="3">SB210</strain>
    </source>
</reference>
<gene>
    <name evidence="2" type="ORF">TTHERM_00024149</name>
</gene>
<evidence type="ECO:0000313" key="3">
    <source>
        <dbReference type="Proteomes" id="UP000009168"/>
    </source>
</evidence>
<evidence type="ECO:0000313" key="2">
    <source>
        <dbReference type="EMBL" id="EDK32033.1"/>
    </source>
</evidence>
<keyword evidence="1" id="KW-1133">Transmembrane helix</keyword>
<dbReference type="GeneID" id="7828748"/>
<dbReference type="RefSeq" id="XP_001471127.1">
    <property type="nucleotide sequence ID" value="XM_001471077.1"/>
</dbReference>
<protein>
    <submittedName>
        <fullName evidence="2">Transmembrane protein, putative</fullName>
    </submittedName>
</protein>
<feature type="transmembrane region" description="Helical" evidence="1">
    <location>
        <begin position="54"/>
        <end position="78"/>
    </location>
</feature>
<dbReference type="InParanoid" id="A4VEQ7"/>
<proteinExistence type="predicted"/>
<accession>A4VEQ7</accession>
<dbReference type="AlphaFoldDB" id="A4VEQ7"/>
<keyword evidence="1 2" id="KW-0812">Transmembrane</keyword>
<keyword evidence="3" id="KW-1185">Reference proteome</keyword>
<dbReference type="EMBL" id="GG662845">
    <property type="protein sequence ID" value="EDK32033.1"/>
    <property type="molecule type" value="Genomic_DNA"/>
</dbReference>
<organism evidence="2 3">
    <name type="scientific">Tetrahymena thermophila (strain SB210)</name>
    <dbReference type="NCBI Taxonomy" id="312017"/>
    <lineage>
        <taxon>Eukaryota</taxon>
        <taxon>Sar</taxon>
        <taxon>Alveolata</taxon>
        <taxon>Ciliophora</taxon>
        <taxon>Intramacronucleata</taxon>
        <taxon>Oligohymenophorea</taxon>
        <taxon>Hymenostomatida</taxon>
        <taxon>Tetrahymenina</taxon>
        <taxon>Tetrahymenidae</taxon>
        <taxon>Tetrahymena</taxon>
    </lineage>
</organism>
<dbReference type="Proteomes" id="UP000009168">
    <property type="component" value="Unassembled WGS sequence"/>
</dbReference>
<name>A4VEQ7_TETTS</name>